<accession>A0ABR7RSN9</accession>
<feature type="transmembrane region" description="Helical" evidence="7">
    <location>
        <begin position="212"/>
        <end position="233"/>
    </location>
</feature>
<reference evidence="9 10" key="1">
    <citation type="journal article" date="2013" name="Int. J. Syst. Evol. Microbiol.">
        <title>Roseomonas aerophila sp. nov., isolated from air.</title>
        <authorList>
            <person name="Kim S.J."/>
            <person name="Weon H.Y."/>
            <person name="Ahn J.H."/>
            <person name="Hong S.B."/>
            <person name="Seok S.J."/>
            <person name="Whang K.S."/>
            <person name="Kwon S.W."/>
        </authorList>
    </citation>
    <scope>NUCLEOTIDE SEQUENCE [LARGE SCALE GENOMIC DNA]</scope>
    <source>
        <strain evidence="9 10">NBRC 108923</strain>
    </source>
</reference>
<keyword evidence="3" id="KW-1003">Cell membrane</keyword>
<dbReference type="InterPro" id="IPR011701">
    <property type="entry name" value="MFS"/>
</dbReference>
<organism evidence="9 10">
    <name type="scientific">Teichococcus aerophilus</name>
    <dbReference type="NCBI Taxonomy" id="1224513"/>
    <lineage>
        <taxon>Bacteria</taxon>
        <taxon>Pseudomonadati</taxon>
        <taxon>Pseudomonadota</taxon>
        <taxon>Alphaproteobacteria</taxon>
        <taxon>Acetobacterales</taxon>
        <taxon>Roseomonadaceae</taxon>
        <taxon>Roseomonas</taxon>
    </lineage>
</organism>
<evidence type="ECO:0000256" key="3">
    <source>
        <dbReference type="ARBA" id="ARBA00022475"/>
    </source>
</evidence>
<feature type="transmembrane region" description="Helical" evidence="7">
    <location>
        <begin position="368"/>
        <end position="389"/>
    </location>
</feature>
<dbReference type="SUPFAM" id="SSF103473">
    <property type="entry name" value="MFS general substrate transporter"/>
    <property type="match status" value="1"/>
</dbReference>
<dbReference type="InterPro" id="IPR020846">
    <property type="entry name" value="MFS_dom"/>
</dbReference>
<keyword evidence="10" id="KW-1185">Reference proteome</keyword>
<comment type="subcellular location">
    <subcellularLocation>
        <location evidence="1">Cell membrane</location>
        <topology evidence="1">Multi-pass membrane protein</topology>
    </subcellularLocation>
</comment>
<keyword evidence="6 7" id="KW-0472">Membrane</keyword>
<gene>
    <name evidence="9" type="ORF">IBL26_20165</name>
</gene>
<dbReference type="InterPro" id="IPR036259">
    <property type="entry name" value="MFS_trans_sf"/>
</dbReference>
<evidence type="ECO:0000259" key="8">
    <source>
        <dbReference type="PROSITE" id="PS50850"/>
    </source>
</evidence>
<dbReference type="PROSITE" id="PS50850">
    <property type="entry name" value="MFS"/>
    <property type="match status" value="1"/>
</dbReference>
<feature type="transmembrane region" description="Helical" evidence="7">
    <location>
        <begin position="165"/>
        <end position="184"/>
    </location>
</feature>
<feature type="transmembrane region" description="Helical" evidence="7">
    <location>
        <begin position="248"/>
        <end position="270"/>
    </location>
</feature>
<sequence>MDHSPAAKRQIAFINAAHTATHYCLLILATAVLGMLQQDHQLFGSEYGPIMALGTAMFVIYGVGALPMGWFAAKFGRQRMMLVFFLGTGFFMAAAGFTASPFWLAAALAAMGAFAAIYHPIGTAMLVEAAGEKVGRAVGLNGVFGNLGVATAPVATAFLAQSLGWRWAFIVPGILCVLVGLAYAREKPVDMNAGRGPAKPFPTIPPAVVRRAVVVLLAIAAVSGLVFNAFTLLLPKLMQERLATSPDLLPVIGALAFAATLCGGLTQFTVGRMIDKLTLRRVFLPLAMAQLPLMLALSFVQGPLVLPLAAALAASIFGQVTVNETMTARYIAPALRVKLYSLRFFIGFLGAAVAAPIVGLLHEATGNLAATLLVLSGFSAVTLACALFFPDRQEELRPELWNAAPAE</sequence>
<dbReference type="Pfam" id="PF07690">
    <property type="entry name" value="MFS_1"/>
    <property type="match status" value="1"/>
</dbReference>
<feature type="transmembrane region" description="Helical" evidence="7">
    <location>
        <begin position="80"/>
        <end position="97"/>
    </location>
</feature>
<evidence type="ECO:0000313" key="9">
    <source>
        <dbReference type="EMBL" id="MBC9209170.1"/>
    </source>
</evidence>
<dbReference type="EMBL" id="JACTVA010000047">
    <property type="protein sequence ID" value="MBC9209170.1"/>
    <property type="molecule type" value="Genomic_DNA"/>
</dbReference>
<evidence type="ECO:0000256" key="4">
    <source>
        <dbReference type="ARBA" id="ARBA00022692"/>
    </source>
</evidence>
<keyword evidence="2" id="KW-0813">Transport</keyword>
<dbReference type="Proteomes" id="UP000626026">
    <property type="component" value="Unassembled WGS sequence"/>
</dbReference>
<dbReference type="PANTHER" id="PTHR23517:SF2">
    <property type="entry name" value="MULTIDRUG RESISTANCE PROTEIN MDTH"/>
    <property type="match status" value="1"/>
</dbReference>
<evidence type="ECO:0000256" key="1">
    <source>
        <dbReference type="ARBA" id="ARBA00004651"/>
    </source>
</evidence>
<evidence type="ECO:0000313" key="10">
    <source>
        <dbReference type="Proteomes" id="UP000626026"/>
    </source>
</evidence>
<feature type="transmembrane region" description="Helical" evidence="7">
    <location>
        <begin position="342"/>
        <end position="362"/>
    </location>
</feature>
<dbReference type="RefSeq" id="WP_187786310.1">
    <property type="nucleotide sequence ID" value="NZ_JACTVA010000047.1"/>
</dbReference>
<proteinExistence type="predicted"/>
<feature type="transmembrane region" description="Helical" evidence="7">
    <location>
        <begin position="48"/>
        <end position="73"/>
    </location>
</feature>
<keyword evidence="5 7" id="KW-1133">Transmembrane helix</keyword>
<name>A0ABR7RSN9_9PROT</name>
<dbReference type="Gene3D" id="1.20.1250.20">
    <property type="entry name" value="MFS general substrate transporter like domains"/>
    <property type="match status" value="2"/>
</dbReference>
<feature type="transmembrane region" description="Helical" evidence="7">
    <location>
        <begin position="103"/>
        <end position="126"/>
    </location>
</feature>
<dbReference type="PANTHER" id="PTHR23517">
    <property type="entry name" value="RESISTANCE PROTEIN MDTM, PUTATIVE-RELATED-RELATED"/>
    <property type="match status" value="1"/>
</dbReference>
<feature type="domain" description="Major facilitator superfamily (MFS) profile" evidence="8">
    <location>
        <begin position="10"/>
        <end position="394"/>
    </location>
</feature>
<evidence type="ECO:0000256" key="6">
    <source>
        <dbReference type="ARBA" id="ARBA00023136"/>
    </source>
</evidence>
<keyword evidence="4 7" id="KW-0812">Transmembrane</keyword>
<evidence type="ECO:0000256" key="5">
    <source>
        <dbReference type="ARBA" id="ARBA00022989"/>
    </source>
</evidence>
<feature type="transmembrane region" description="Helical" evidence="7">
    <location>
        <begin position="282"/>
        <end position="299"/>
    </location>
</feature>
<comment type="caution">
    <text evidence="9">The sequence shown here is derived from an EMBL/GenBank/DDBJ whole genome shotgun (WGS) entry which is preliminary data.</text>
</comment>
<feature type="transmembrane region" description="Helical" evidence="7">
    <location>
        <begin position="138"/>
        <end position="159"/>
    </location>
</feature>
<evidence type="ECO:0000256" key="7">
    <source>
        <dbReference type="SAM" id="Phobius"/>
    </source>
</evidence>
<feature type="transmembrane region" description="Helical" evidence="7">
    <location>
        <begin position="12"/>
        <end position="36"/>
    </location>
</feature>
<evidence type="ECO:0000256" key="2">
    <source>
        <dbReference type="ARBA" id="ARBA00022448"/>
    </source>
</evidence>
<dbReference type="InterPro" id="IPR050171">
    <property type="entry name" value="MFS_Transporters"/>
</dbReference>
<protein>
    <submittedName>
        <fullName evidence="9">MFS transporter</fullName>
    </submittedName>
</protein>